<evidence type="ECO:0000259" key="1">
    <source>
        <dbReference type="Pfam" id="PF01814"/>
    </source>
</evidence>
<name>A0A8H6TFA8_MYCCL</name>
<evidence type="ECO:0000313" key="3">
    <source>
        <dbReference type="Proteomes" id="UP000613580"/>
    </source>
</evidence>
<organism evidence="2 3">
    <name type="scientific">Mycena chlorophos</name>
    <name type="common">Agaric fungus</name>
    <name type="synonym">Agaricus chlorophos</name>
    <dbReference type="NCBI Taxonomy" id="658473"/>
    <lineage>
        <taxon>Eukaryota</taxon>
        <taxon>Fungi</taxon>
        <taxon>Dikarya</taxon>
        <taxon>Basidiomycota</taxon>
        <taxon>Agaricomycotina</taxon>
        <taxon>Agaricomycetes</taxon>
        <taxon>Agaricomycetidae</taxon>
        <taxon>Agaricales</taxon>
        <taxon>Marasmiineae</taxon>
        <taxon>Mycenaceae</taxon>
        <taxon>Mycena</taxon>
    </lineage>
</organism>
<gene>
    <name evidence="2" type="ORF">HMN09_00398500</name>
</gene>
<keyword evidence="3" id="KW-1185">Reference proteome</keyword>
<dbReference type="InterPro" id="IPR053206">
    <property type="entry name" value="Dimeric_xanthone_biosynth"/>
</dbReference>
<sequence length="259" mass="29333">MPHPFPLIPQPPGDWKDVFDNFPIEMAIAHNIFIRGINAIYAQVGEIQGDQVKPFTFFCSCFFSMLHHHHHLEETLIFPILESHMGENAMGHNVEQHHGFMDGLKDLEEYLTAIQEEKASFGASTVLEKLDSFSELLVEHLREVSFESLFEDPAEIEPQEMNTIETSKIRAALTEKDLHDMNAQISAVSMKELSLTTTLPMVLLCNDKAMAPHFPPLPAPALWLAKYVLYYLHRDAWVFAPCDINGVLKPGLGNDTLHE</sequence>
<dbReference type="PANTHER" id="PTHR38048">
    <property type="entry name" value="EXPRESSED PROTEIN"/>
    <property type="match status" value="1"/>
</dbReference>
<dbReference type="Gene3D" id="1.20.120.520">
    <property type="entry name" value="nmb1532 protein domain like"/>
    <property type="match status" value="1"/>
</dbReference>
<dbReference type="PANTHER" id="PTHR38048:SF2">
    <property type="entry name" value="HEMERYTHRIN-LIKE DOMAIN-CONTAINING PROTEIN"/>
    <property type="match status" value="1"/>
</dbReference>
<dbReference type="OrthoDB" id="58416at2759"/>
<dbReference type="EMBL" id="JACAZE010000005">
    <property type="protein sequence ID" value="KAF7316658.1"/>
    <property type="molecule type" value="Genomic_DNA"/>
</dbReference>
<evidence type="ECO:0000313" key="2">
    <source>
        <dbReference type="EMBL" id="KAF7316658.1"/>
    </source>
</evidence>
<proteinExistence type="predicted"/>
<dbReference type="Pfam" id="PF01814">
    <property type="entry name" value="Hemerythrin"/>
    <property type="match status" value="1"/>
</dbReference>
<comment type="caution">
    <text evidence="2">The sequence shown here is derived from an EMBL/GenBank/DDBJ whole genome shotgun (WGS) entry which is preliminary data.</text>
</comment>
<dbReference type="AlphaFoldDB" id="A0A8H6TFA8"/>
<protein>
    <submittedName>
        <fullName evidence="2">DNA-directed RNA polymerase subunit</fullName>
    </submittedName>
</protein>
<dbReference type="GO" id="GO:0000428">
    <property type="term" value="C:DNA-directed RNA polymerase complex"/>
    <property type="evidence" value="ECO:0007669"/>
    <property type="project" value="UniProtKB-KW"/>
</dbReference>
<keyword evidence="2" id="KW-0240">DNA-directed RNA polymerase</keyword>
<dbReference type="InterPro" id="IPR012312">
    <property type="entry name" value="Hemerythrin-like"/>
</dbReference>
<keyword evidence="2" id="KW-0804">Transcription</keyword>
<reference evidence="2" key="1">
    <citation type="submission" date="2020-05" db="EMBL/GenBank/DDBJ databases">
        <title>Mycena genomes resolve the evolution of fungal bioluminescence.</title>
        <authorList>
            <person name="Tsai I.J."/>
        </authorList>
    </citation>
    <scope>NUCLEOTIDE SEQUENCE</scope>
    <source>
        <strain evidence="2">110903Hualien_Pintung</strain>
    </source>
</reference>
<feature type="domain" description="Hemerythrin-like" evidence="1">
    <location>
        <begin position="29"/>
        <end position="143"/>
    </location>
</feature>
<dbReference type="Proteomes" id="UP000613580">
    <property type="component" value="Unassembled WGS sequence"/>
</dbReference>
<accession>A0A8H6TFA8</accession>